<protein>
    <submittedName>
        <fullName evidence="3">Cell envelope biogenesis protein TolA</fullName>
    </submittedName>
</protein>
<reference evidence="3 4" key="1">
    <citation type="submission" date="2017-09" db="EMBL/GenBank/DDBJ databases">
        <title>Sphingomonas panjinensis sp.nov., isolated from oil-contaminated soil.</title>
        <authorList>
            <person name="Wang L."/>
            <person name="Chen L."/>
        </authorList>
    </citation>
    <scope>NUCLEOTIDE SEQUENCE [LARGE SCALE GENOMIC DNA]</scope>
    <source>
        <strain evidence="3 4">FW-11</strain>
    </source>
</reference>
<accession>A0A2T5G2W1</accession>
<dbReference type="Gene3D" id="3.30.1150.10">
    <property type="match status" value="1"/>
</dbReference>
<dbReference type="PRINTS" id="PR01217">
    <property type="entry name" value="PRICHEXTENSN"/>
</dbReference>
<evidence type="ECO:0000256" key="2">
    <source>
        <dbReference type="SAM" id="Phobius"/>
    </source>
</evidence>
<dbReference type="AlphaFoldDB" id="A0A2T5G2W1"/>
<comment type="caution">
    <text evidence="3">The sequence shown here is derived from an EMBL/GenBank/DDBJ whole genome shotgun (WGS) entry which is preliminary data.</text>
</comment>
<evidence type="ECO:0000313" key="4">
    <source>
        <dbReference type="Proteomes" id="UP000244162"/>
    </source>
</evidence>
<keyword evidence="2" id="KW-0472">Membrane</keyword>
<proteinExistence type="predicted"/>
<feature type="region of interest" description="Disordered" evidence="1">
    <location>
        <begin position="56"/>
        <end position="178"/>
    </location>
</feature>
<dbReference type="EMBL" id="NWBU01000004">
    <property type="protein sequence ID" value="PTQ13484.1"/>
    <property type="molecule type" value="Genomic_DNA"/>
</dbReference>
<feature type="transmembrane region" description="Helical" evidence="2">
    <location>
        <begin position="7"/>
        <end position="28"/>
    </location>
</feature>
<feature type="compositionally biased region" description="Pro residues" evidence="1">
    <location>
        <begin position="62"/>
        <end position="113"/>
    </location>
</feature>
<feature type="compositionally biased region" description="Basic and acidic residues" evidence="1">
    <location>
        <begin position="165"/>
        <end position="178"/>
    </location>
</feature>
<dbReference type="Proteomes" id="UP000244162">
    <property type="component" value="Unassembled WGS sequence"/>
</dbReference>
<evidence type="ECO:0000313" key="3">
    <source>
        <dbReference type="EMBL" id="PTQ13484.1"/>
    </source>
</evidence>
<keyword evidence="2" id="KW-1133">Transmembrane helix</keyword>
<dbReference type="OrthoDB" id="7161229at2"/>
<organism evidence="3 4">
    <name type="scientific">Sphingomonas oleivorans</name>
    <dbReference type="NCBI Taxonomy" id="1735121"/>
    <lineage>
        <taxon>Bacteria</taxon>
        <taxon>Pseudomonadati</taxon>
        <taxon>Pseudomonadota</taxon>
        <taxon>Alphaproteobacteria</taxon>
        <taxon>Sphingomonadales</taxon>
        <taxon>Sphingomonadaceae</taxon>
        <taxon>Sphingomonas</taxon>
    </lineage>
</organism>
<gene>
    <name evidence="3" type="ORF">CLG96_05195</name>
</gene>
<dbReference type="RefSeq" id="WP_107966716.1">
    <property type="nucleotide sequence ID" value="NZ_NWBU01000004.1"/>
</dbReference>
<evidence type="ECO:0000256" key="1">
    <source>
        <dbReference type="SAM" id="MobiDB-lite"/>
    </source>
</evidence>
<name>A0A2T5G2W1_9SPHN</name>
<keyword evidence="2" id="KW-0812">Transmembrane</keyword>
<keyword evidence="4" id="KW-1185">Reference proteome</keyword>
<sequence>MDKAERIGLGVAAAGHILLFAVLSLGLFTRPKPVPSLSDPMDVQLVDNIGLRSAMPQAAVEPPAPSVAPDPGPPADAAPPEPVPTPPAPEPTPPPPAPKAEPKPAPAPKPVAKPAPEKAKPAPAKPAPEKAEAPAKPAASKSRLSADIVKGLRDPAPARGNGSDAKSDKPRATGSRLGKDFLKGISSASEGKAATPPAATISATAMAGLSAAIQRQIQPCADKRSSPGPGSERITSVLRLRFRKDGALAAVPQVTRQMGVDADNQRYAQRVGELAVGIVQECSPLDLPADLYDVGNGQGWNDILFRYRLPG</sequence>